<dbReference type="KEGG" id="psez:HME7025_01408"/>
<gene>
    <name evidence="2" type="primary">wbpZ</name>
    <name evidence="2" type="ORF">HME7025_01408</name>
</gene>
<sequence length="379" mass="43051">MRILIFHNLLWSQYKSVVFEKVAEICVENQDELLVIETTITEAGREDLVDFDLSTYPYKFPVKLLSTKPLQHISPWKVGFEWFKIILQFKPDVINFTGYAEAAALPTLLLCKLLGIKTIMTIESVRNQSEKQGGIIHLSKSIIKSAIFKLTTGFFSYGINSNQFLFRSGVAKKKILSFLNSFDKIKFKQQLGNEISNPLVPNNQPYLLYVGRLSEEKNLFELLNLMKELPYTLKMAGNGPLYDELQEMIQSEQIANVHLLGTVAWSELADLYKNASSLVLVSTSETWGMVANEAQELGKPVICTEACGCANDLIIDGFTGLVIKRLDDSTERERIKHFLDKLPLNAAKYHENSLRNSKIFEVDKLASEMYQGFRKLTIN</sequence>
<keyword evidence="3" id="KW-1185">Reference proteome</keyword>
<evidence type="ECO:0000259" key="1">
    <source>
        <dbReference type="Pfam" id="PF00534"/>
    </source>
</evidence>
<reference evidence="3" key="1">
    <citation type="submission" date="2018-05" db="EMBL/GenBank/DDBJ databases">
        <title>Pseudarcicella sp. HME7025 Genome sequencing and assembly.</title>
        <authorList>
            <person name="Kim H."/>
            <person name="Kang H."/>
            <person name="Joh K."/>
        </authorList>
    </citation>
    <scope>NUCLEOTIDE SEQUENCE [LARGE SCALE GENOMIC DNA]</scope>
    <source>
        <strain evidence="3">HME7025</strain>
    </source>
</reference>
<evidence type="ECO:0000313" key="3">
    <source>
        <dbReference type="Proteomes" id="UP000245468"/>
    </source>
</evidence>
<keyword evidence="2" id="KW-0328">Glycosyltransferase</keyword>
<organism evidence="2 3">
    <name type="scientific">Aquirufa nivalisilvae</name>
    <dbReference type="NCBI Taxonomy" id="2516557"/>
    <lineage>
        <taxon>Bacteria</taxon>
        <taxon>Pseudomonadati</taxon>
        <taxon>Bacteroidota</taxon>
        <taxon>Cytophagia</taxon>
        <taxon>Cytophagales</taxon>
        <taxon>Flectobacillaceae</taxon>
        <taxon>Aquirufa</taxon>
    </lineage>
</organism>
<dbReference type="OrthoDB" id="9790710at2"/>
<protein>
    <submittedName>
        <fullName evidence="2">Putative glycosyltransferase</fullName>
        <ecNumber evidence="2">2.4.1.-</ecNumber>
    </submittedName>
</protein>
<dbReference type="GO" id="GO:0016757">
    <property type="term" value="F:glycosyltransferase activity"/>
    <property type="evidence" value="ECO:0007669"/>
    <property type="project" value="UniProtKB-KW"/>
</dbReference>
<dbReference type="EC" id="2.4.1.-" evidence="2"/>
<dbReference type="Proteomes" id="UP000245468">
    <property type="component" value="Chromosome"/>
</dbReference>
<dbReference type="PANTHER" id="PTHR45947:SF3">
    <property type="entry name" value="SULFOQUINOVOSYL TRANSFERASE SQD2"/>
    <property type="match status" value="1"/>
</dbReference>
<accession>A0A2S2DV64</accession>
<keyword evidence="2" id="KW-0808">Transferase</keyword>
<dbReference type="Pfam" id="PF00534">
    <property type="entry name" value="Glycos_transf_1"/>
    <property type="match status" value="1"/>
</dbReference>
<dbReference type="Gene3D" id="3.40.50.2000">
    <property type="entry name" value="Glycogen Phosphorylase B"/>
    <property type="match status" value="2"/>
</dbReference>
<proteinExistence type="predicted"/>
<dbReference type="SUPFAM" id="SSF53756">
    <property type="entry name" value="UDP-Glycosyltransferase/glycogen phosphorylase"/>
    <property type="match status" value="1"/>
</dbReference>
<dbReference type="InterPro" id="IPR001296">
    <property type="entry name" value="Glyco_trans_1"/>
</dbReference>
<dbReference type="RefSeq" id="WP_109322962.1">
    <property type="nucleotide sequence ID" value="NZ_CP029346.1"/>
</dbReference>
<dbReference type="AlphaFoldDB" id="A0A2S2DV64"/>
<name>A0A2S2DV64_9BACT</name>
<dbReference type="InterPro" id="IPR050194">
    <property type="entry name" value="Glycosyltransferase_grp1"/>
</dbReference>
<dbReference type="PANTHER" id="PTHR45947">
    <property type="entry name" value="SULFOQUINOVOSYL TRANSFERASE SQD2"/>
    <property type="match status" value="1"/>
</dbReference>
<evidence type="ECO:0000313" key="2">
    <source>
        <dbReference type="EMBL" id="AWL09265.1"/>
    </source>
</evidence>
<feature type="domain" description="Glycosyl transferase family 1" evidence="1">
    <location>
        <begin position="199"/>
        <end position="341"/>
    </location>
</feature>
<dbReference type="EMBL" id="CP029346">
    <property type="protein sequence ID" value="AWL09265.1"/>
    <property type="molecule type" value="Genomic_DNA"/>
</dbReference>